<keyword evidence="12" id="KW-1185">Reference proteome</keyword>
<dbReference type="Pfam" id="PF02949">
    <property type="entry name" value="7tm_6"/>
    <property type="match status" value="1"/>
</dbReference>
<evidence type="ECO:0000256" key="8">
    <source>
        <dbReference type="ARBA" id="ARBA00023170"/>
    </source>
</evidence>
<evidence type="ECO:0000256" key="1">
    <source>
        <dbReference type="ARBA" id="ARBA00004651"/>
    </source>
</evidence>
<keyword evidence="9" id="KW-0807">Transducer</keyword>
<dbReference type="PANTHER" id="PTHR21137">
    <property type="entry name" value="ODORANT RECEPTOR"/>
    <property type="match status" value="1"/>
</dbReference>
<dbReference type="OrthoDB" id="6597368at2759"/>
<reference evidence="11 12" key="1">
    <citation type="submission" date="2019-08" db="EMBL/GenBank/DDBJ databases">
        <title>Whole genome of Aphis craccivora.</title>
        <authorList>
            <person name="Voronova N.V."/>
            <person name="Shulinski R.S."/>
            <person name="Bandarenka Y.V."/>
            <person name="Zhorov D.G."/>
            <person name="Warner D."/>
        </authorList>
    </citation>
    <scope>NUCLEOTIDE SEQUENCE [LARGE SCALE GENOMIC DNA]</scope>
    <source>
        <strain evidence="11">180601</strain>
        <tissue evidence="11">Whole Body</tissue>
    </source>
</reference>
<keyword evidence="7 10" id="KW-0472">Membrane</keyword>
<proteinExistence type="predicted"/>
<keyword evidence="3" id="KW-0716">Sensory transduction</keyword>
<name>A0A6G0YZK9_APHCR</name>
<feature type="transmembrane region" description="Helical" evidence="10">
    <location>
        <begin position="35"/>
        <end position="55"/>
    </location>
</feature>
<dbReference type="GO" id="GO:0005886">
    <property type="term" value="C:plasma membrane"/>
    <property type="evidence" value="ECO:0007669"/>
    <property type="project" value="UniProtKB-SubCell"/>
</dbReference>
<gene>
    <name evidence="11" type="ORF">FWK35_00006506</name>
</gene>
<evidence type="ECO:0000256" key="3">
    <source>
        <dbReference type="ARBA" id="ARBA00022606"/>
    </source>
</evidence>
<keyword evidence="5" id="KW-0552">Olfaction</keyword>
<evidence type="ECO:0000313" key="11">
    <source>
        <dbReference type="EMBL" id="KAF0763679.1"/>
    </source>
</evidence>
<evidence type="ECO:0000256" key="4">
    <source>
        <dbReference type="ARBA" id="ARBA00022692"/>
    </source>
</evidence>
<comment type="subcellular location">
    <subcellularLocation>
        <location evidence="1">Cell membrane</location>
        <topology evidence="1">Multi-pass membrane protein</topology>
    </subcellularLocation>
</comment>
<comment type="caution">
    <text evidence="11">The sequence shown here is derived from an EMBL/GenBank/DDBJ whole genome shotgun (WGS) entry which is preliminary data.</text>
</comment>
<dbReference type="GO" id="GO:0005549">
    <property type="term" value="F:odorant binding"/>
    <property type="evidence" value="ECO:0007669"/>
    <property type="project" value="InterPro"/>
</dbReference>
<dbReference type="AlphaFoldDB" id="A0A6G0YZK9"/>
<keyword evidence="8 11" id="KW-0675">Receptor</keyword>
<protein>
    <submittedName>
        <fullName evidence="11">Odorant receptor 43b</fullName>
    </submittedName>
</protein>
<sequence>MPITVMAHYLVEIFFKKAGFSDGDLHGRDKVRMVFFTYCELAITLFFAVSTYLSIAHSTEDLSVGLYCAWCYHRSRFHDMYQRSREIGISENSKREIAVVIKYHLIMPNLFVMISALYTISSDRVHIGDPFTFPFMDVLPIKTTSVAVYACKYVLYALPVYFAQIEVCFLNVTYMYSTGVVKNHFHILGEQVEEAMVNKDEHKLKIAIKHHQEVLKFFKEMKTVYEKPIFLVIVSYGLFFGFTSCLIIQVIQHGRILNTLFQHQLLYSQNKSFKQLILIMMTRATTPLEFKAGSIFTVNMNLLVRLSLCPTRRNPGKSNLR</sequence>
<dbReference type="EMBL" id="VUJU01001824">
    <property type="protein sequence ID" value="KAF0763679.1"/>
    <property type="molecule type" value="Genomic_DNA"/>
</dbReference>
<accession>A0A6G0YZK9</accession>
<evidence type="ECO:0000256" key="2">
    <source>
        <dbReference type="ARBA" id="ARBA00022475"/>
    </source>
</evidence>
<dbReference type="Proteomes" id="UP000478052">
    <property type="component" value="Unassembled WGS sequence"/>
</dbReference>
<keyword evidence="6 10" id="KW-1133">Transmembrane helix</keyword>
<keyword evidence="4 10" id="KW-0812">Transmembrane</keyword>
<dbReference type="GO" id="GO:0004984">
    <property type="term" value="F:olfactory receptor activity"/>
    <property type="evidence" value="ECO:0007669"/>
    <property type="project" value="InterPro"/>
</dbReference>
<evidence type="ECO:0000256" key="6">
    <source>
        <dbReference type="ARBA" id="ARBA00022989"/>
    </source>
</evidence>
<feature type="transmembrane region" description="Helical" evidence="10">
    <location>
        <begin position="229"/>
        <end position="251"/>
    </location>
</feature>
<evidence type="ECO:0000256" key="7">
    <source>
        <dbReference type="ARBA" id="ARBA00023136"/>
    </source>
</evidence>
<evidence type="ECO:0000256" key="5">
    <source>
        <dbReference type="ARBA" id="ARBA00022725"/>
    </source>
</evidence>
<evidence type="ECO:0000313" key="12">
    <source>
        <dbReference type="Proteomes" id="UP000478052"/>
    </source>
</evidence>
<dbReference type="PANTHER" id="PTHR21137:SF35">
    <property type="entry name" value="ODORANT RECEPTOR 19A-RELATED"/>
    <property type="match status" value="1"/>
</dbReference>
<evidence type="ECO:0000256" key="9">
    <source>
        <dbReference type="ARBA" id="ARBA00023224"/>
    </source>
</evidence>
<feature type="transmembrane region" description="Helical" evidence="10">
    <location>
        <begin position="101"/>
        <end position="120"/>
    </location>
</feature>
<keyword evidence="2" id="KW-1003">Cell membrane</keyword>
<organism evidence="11 12">
    <name type="scientific">Aphis craccivora</name>
    <name type="common">Cowpea aphid</name>
    <dbReference type="NCBI Taxonomy" id="307492"/>
    <lineage>
        <taxon>Eukaryota</taxon>
        <taxon>Metazoa</taxon>
        <taxon>Ecdysozoa</taxon>
        <taxon>Arthropoda</taxon>
        <taxon>Hexapoda</taxon>
        <taxon>Insecta</taxon>
        <taxon>Pterygota</taxon>
        <taxon>Neoptera</taxon>
        <taxon>Paraneoptera</taxon>
        <taxon>Hemiptera</taxon>
        <taxon>Sternorrhyncha</taxon>
        <taxon>Aphidomorpha</taxon>
        <taxon>Aphidoidea</taxon>
        <taxon>Aphididae</taxon>
        <taxon>Aphidini</taxon>
        <taxon>Aphis</taxon>
        <taxon>Aphis</taxon>
    </lineage>
</organism>
<dbReference type="InterPro" id="IPR004117">
    <property type="entry name" value="7tm6_olfct_rcpt"/>
</dbReference>
<dbReference type="GO" id="GO:0007165">
    <property type="term" value="P:signal transduction"/>
    <property type="evidence" value="ECO:0007669"/>
    <property type="project" value="UniProtKB-KW"/>
</dbReference>
<evidence type="ECO:0000256" key="10">
    <source>
        <dbReference type="SAM" id="Phobius"/>
    </source>
</evidence>